<dbReference type="Proteomes" id="UP000757435">
    <property type="component" value="Unassembled WGS sequence"/>
</dbReference>
<dbReference type="AlphaFoldDB" id="A0A951QDE0"/>
<dbReference type="SMART" id="SM00530">
    <property type="entry name" value="HTH_XRE"/>
    <property type="match status" value="1"/>
</dbReference>
<organism evidence="2 3">
    <name type="scientific">Drouetiella hepatica Uher 2000/2452</name>
    <dbReference type="NCBI Taxonomy" id="904376"/>
    <lineage>
        <taxon>Bacteria</taxon>
        <taxon>Bacillati</taxon>
        <taxon>Cyanobacteriota</taxon>
        <taxon>Cyanophyceae</taxon>
        <taxon>Oculatellales</taxon>
        <taxon>Oculatellaceae</taxon>
        <taxon>Drouetiella</taxon>
    </lineage>
</organism>
<dbReference type="InterPro" id="IPR001387">
    <property type="entry name" value="Cro/C1-type_HTH"/>
</dbReference>
<dbReference type="PROSITE" id="PS50943">
    <property type="entry name" value="HTH_CROC1"/>
    <property type="match status" value="1"/>
</dbReference>
<accession>A0A951QDE0</accession>
<dbReference type="Pfam" id="PF01381">
    <property type="entry name" value="HTH_3"/>
    <property type="match status" value="1"/>
</dbReference>
<gene>
    <name evidence="2" type="ORF">KME15_14265</name>
</gene>
<evidence type="ECO:0000259" key="1">
    <source>
        <dbReference type="PROSITE" id="PS50943"/>
    </source>
</evidence>
<dbReference type="SUPFAM" id="SSF47413">
    <property type="entry name" value="lambda repressor-like DNA-binding domains"/>
    <property type="match status" value="1"/>
</dbReference>
<protein>
    <submittedName>
        <fullName evidence="2">Helix-turn-helix domain-containing protein</fullName>
    </submittedName>
</protein>
<dbReference type="GO" id="GO:0003677">
    <property type="term" value="F:DNA binding"/>
    <property type="evidence" value="ECO:0007669"/>
    <property type="project" value="InterPro"/>
</dbReference>
<reference evidence="2" key="2">
    <citation type="journal article" date="2022" name="Microbiol. Resour. Announc.">
        <title>Metagenome Sequencing to Explore Phylogenomics of Terrestrial Cyanobacteria.</title>
        <authorList>
            <person name="Ward R.D."/>
            <person name="Stajich J.E."/>
            <person name="Johansen J.R."/>
            <person name="Huntemann M."/>
            <person name="Clum A."/>
            <person name="Foster B."/>
            <person name="Foster B."/>
            <person name="Roux S."/>
            <person name="Palaniappan K."/>
            <person name="Varghese N."/>
            <person name="Mukherjee S."/>
            <person name="Reddy T.B.K."/>
            <person name="Daum C."/>
            <person name="Copeland A."/>
            <person name="Chen I.A."/>
            <person name="Ivanova N.N."/>
            <person name="Kyrpides N.C."/>
            <person name="Shapiro N."/>
            <person name="Eloe-Fadrosh E.A."/>
            <person name="Pietrasiak N."/>
        </authorList>
    </citation>
    <scope>NUCLEOTIDE SEQUENCE</scope>
    <source>
        <strain evidence="2">UHER 2000/2452</strain>
    </source>
</reference>
<feature type="domain" description="HTH cro/C1-type" evidence="1">
    <location>
        <begin position="16"/>
        <end position="73"/>
    </location>
</feature>
<evidence type="ECO:0000313" key="2">
    <source>
        <dbReference type="EMBL" id="MBW4659836.1"/>
    </source>
</evidence>
<comment type="caution">
    <text evidence="2">The sequence shown here is derived from an EMBL/GenBank/DDBJ whole genome shotgun (WGS) entry which is preliminary data.</text>
</comment>
<dbReference type="CDD" id="cd00093">
    <property type="entry name" value="HTH_XRE"/>
    <property type="match status" value="1"/>
</dbReference>
<evidence type="ECO:0000313" key="3">
    <source>
        <dbReference type="Proteomes" id="UP000757435"/>
    </source>
</evidence>
<reference evidence="2" key="1">
    <citation type="submission" date="2021-05" db="EMBL/GenBank/DDBJ databases">
        <authorList>
            <person name="Pietrasiak N."/>
            <person name="Ward R."/>
            <person name="Stajich J.E."/>
            <person name="Kurbessoian T."/>
        </authorList>
    </citation>
    <scope>NUCLEOTIDE SEQUENCE</scope>
    <source>
        <strain evidence="2">UHER 2000/2452</strain>
    </source>
</reference>
<proteinExistence type="predicted"/>
<name>A0A951QDE0_9CYAN</name>
<dbReference type="Gene3D" id="1.10.260.40">
    <property type="entry name" value="lambda repressor-like DNA-binding domains"/>
    <property type="match status" value="1"/>
</dbReference>
<dbReference type="InterPro" id="IPR010982">
    <property type="entry name" value="Lambda_DNA-bd_dom_sf"/>
</dbReference>
<dbReference type="EMBL" id="JAHHHD010000015">
    <property type="protein sequence ID" value="MBW4659836.1"/>
    <property type="molecule type" value="Genomic_DNA"/>
</dbReference>
<sequence>MNSKRERRLQDSESPIELLRIQRTKLSQNEFAIHCDIPPRTYQRWIAGKTEAKLSPRQWKALMQILNLTADEIPDDFGAIEQDPAS</sequence>